<comment type="similarity">
    <text evidence="2">Belongs to the MurCDEF family. MurE subfamily.</text>
</comment>
<evidence type="ECO:0000256" key="8">
    <source>
        <dbReference type="ARBA" id="ARBA00022960"/>
    </source>
</evidence>
<dbReference type="Pfam" id="PF01225">
    <property type="entry name" value="Mur_ligase"/>
    <property type="match status" value="1"/>
</dbReference>
<evidence type="ECO:0000256" key="5">
    <source>
        <dbReference type="ARBA" id="ARBA00022618"/>
    </source>
</evidence>
<keyword evidence="8 12" id="KW-0133">Cell shape</keyword>
<dbReference type="NCBIfam" id="TIGR01085">
    <property type="entry name" value="murE"/>
    <property type="match status" value="1"/>
</dbReference>
<dbReference type="InterPro" id="IPR018109">
    <property type="entry name" value="Folylpolyglutamate_synth_CS"/>
</dbReference>
<comment type="subcellular location">
    <subcellularLocation>
        <location evidence="12">Cytoplasm</location>
    </subcellularLocation>
</comment>
<dbReference type="InterPro" id="IPR035911">
    <property type="entry name" value="MurE/MurF_N"/>
</dbReference>
<dbReference type="Proteomes" id="UP000198312">
    <property type="component" value="Chromosome"/>
</dbReference>
<comment type="pathway">
    <text evidence="1 12">Cell wall biogenesis; peptidoglycan biosynthesis.</text>
</comment>
<dbReference type="GO" id="GO:0051301">
    <property type="term" value="P:cell division"/>
    <property type="evidence" value="ECO:0007669"/>
    <property type="project" value="UniProtKB-KW"/>
</dbReference>
<dbReference type="Gene3D" id="3.40.1190.10">
    <property type="entry name" value="Mur-like, catalytic domain"/>
    <property type="match status" value="1"/>
</dbReference>
<keyword evidence="4 16" id="KW-0436">Ligase</keyword>
<name>A0A220TZX3_9BACI</name>
<dbReference type="GO" id="GO:0008360">
    <property type="term" value="P:regulation of cell shape"/>
    <property type="evidence" value="ECO:0007669"/>
    <property type="project" value="UniProtKB-KW"/>
</dbReference>
<dbReference type="NCBIfam" id="NF001126">
    <property type="entry name" value="PRK00139.1-4"/>
    <property type="match status" value="1"/>
</dbReference>
<dbReference type="GO" id="GO:0004326">
    <property type="term" value="F:tetrahydrofolylpolyglutamate synthase activity"/>
    <property type="evidence" value="ECO:0007669"/>
    <property type="project" value="InterPro"/>
</dbReference>
<keyword evidence="3" id="KW-0963">Cytoplasm</keyword>
<dbReference type="SUPFAM" id="SSF53623">
    <property type="entry name" value="MurD-like peptide ligases, catalytic domain"/>
    <property type="match status" value="1"/>
</dbReference>
<dbReference type="Gene3D" id="3.40.1390.10">
    <property type="entry name" value="MurE/MurF, N-terminal domain"/>
    <property type="match status" value="1"/>
</dbReference>
<dbReference type="Pfam" id="PF08245">
    <property type="entry name" value="Mur_ligase_M"/>
    <property type="match status" value="1"/>
</dbReference>
<gene>
    <name evidence="16" type="ORF">CFK37_03485</name>
</gene>
<dbReference type="GO" id="GO:0009252">
    <property type="term" value="P:peptidoglycan biosynthetic process"/>
    <property type="evidence" value="ECO:0007669"/>
    <property type="project" value="UniProtKB-UniPathway"/>
</dbReference>
<dbReference type="GO" id="GO:0005524">
    <property type="term" value="F:ATP binding"/>
    <property type="evidence" value="ECO:0007669"/>
    <property type="project" value="UniProtKB-KW"/>
</dbReference>
<keyword evidence="10 12" id="KW-0131">Cell cycle</keyword>
<proteinExistence type="inferred from homology"/>
<protein>
    <submittedName>
        <fullName evidence="16">UDP-N-acetylmuramoyl-L-alanyl-D-glutamate--2, 6-diaminopimelate ligase</fullName>
    </submittedName>
</protein>
<dbReference type="GO" id="GO:0071555">
    <property type="term" value="P:cell wall organization"/>
    <property type="evidence" value="ECO:0007669"/>
    <property type="project" value="UniProtKB-KW"/>
</dbReference>
<evidence type="ECO:0000313" key="16">
    <source>
        <dbReference type="EMBL" id="ASK61305.1"/>
    </source>
</evidence>
<keyword evidence="6" id="KW-0547">Nucleotide-binding</keyword>
<organism evidence="16 17">
    <name type="scientific">Virgibacillus phasianinus</name>
    <dbReference type="NCBI Taxonomy" id="2017483"/>
    <lineage>
        <taxon>Bacteria</taxon>
        <taxon>Bacillati</taxon>
        <taxon>Bacillota</taxon>
        <taxon>Bacilli</taxon>
        <taxon>Bacillales</taxon>
        <taxon>Bacillaceae</taxon>
        <taxon>Virgibacillus</taxon>
    </lineage>
</organism>
<evidence type="ECO:0000256" key="1">
    <source>
        <dbReference type="ARBA" id="ARBA00004752"/>
    </source>
</evidence>
<dbReference type="UniPathway" id="UPA00219"/>
<dbReference type="InterPro" id="IPR013221">
    <property type="entry name" value="Mur_ligase_cen"/>
</dbReference>
<evidence type="ECO:0000256" key="2">
    <source>
        <dbReference type="ARBA" id="ARBA00005898"/>
    </source>
</evidence>
<dbReference type="GO" id="GO:0005737">
    <property type="term" value="C:cytoplasm"/>
    <property type="evidence" value="ECO:0007669"/>
    <property type="project" value="UniProtKB-SubCell"/>
</dbReference>
<dbReference type="PANTHER" id="PTHR23135:SF4">
    <property type="entry name" value="UDP-N-ACETYLMURAMOYL-L-ALANYL-D-GLUTAMATE--2,6-DIAMINOPIMELATE LIGASE MURE HOMOLOG, CHLOROPLASTIC"/>
    <property type="match status" value="1"/>
</dbReference>
<evidence type="ECO:0000256" key="11">
    <source>
        <dbReference type="ARBA" id="ARBA00023316"/>
    </source>
</evidence>
<keyword evidence="5 12" id="KW-0132">Cell division</keyword>
<sequence>MELQYLLNGLTIENKLKNQIATTPVEGIADSSLEVKRNHVFIAIEGFQIDGHSYINDAIKKGACIIIGERNLTDLAVPYIKVSNSRKALGIIANNFYGNPSKQKLTIGITGTNGKTTTSYLLKHILEKNGQSCSLFGSIHNIINGEVSECVNTTPSSLVLQKLLSTSNDDIVIMEVSSHGLKQFRLEGIEFDYCLFTNLDQDHLDYHTSMEKYFQAKLLLFDKLKENGKAIVNVDDLWGRKLNSTLQNRGIKPFTMGQFKDCNLEIIDFNYKNSTIKFEKNNQSCYLYSPMFGIHNMYNTLMAYSVASLLNLKKDLICSSTYDFSGVEGRFEILKLDNGATIVIDYAHTADAYSQCLSTAKYCGAKRLIHVFGFRGNRDSGKRQAMLSVTAEMSDQYILTLDNLNTVPKNEMLRTMENINNTFGNKKGTIIGDRTIAIKRAMEQSVQGDWIIITGKGHEEYQQNYCYPTKTDKETVIFLNNQQKYNQTSSQCLT</sequence>
<accession>A0A220TZX3</accession>
<evidence type="ECO:0000259" key="15">
    <source>
        <dbReference type="Pfam" id="PF08245"/>
    </source>
</evidence>
<evidence type="ECO:0000259" key="13">
    <source>
        <dbReference type="Pfam" id="PF01225"/>
    </source>
</evidence>
<dbReference type="InterPro" id="IPR005761">
    <property type="entry name" value="UDP-N-AcMur-Glu-dNH2Pim_ligase"/>
</dbReference>
<dbReference type="Gene3D" id="3.90.190.20">
    <property type="entry name" value="Mur ligase, C-terminal domain"/>
    <property type="match status" value="1"/>
</dbReference>
<keyword evidence="17" id="KW-1185">Reference proteome</keyword>
<dbReference type="InterPro" id="IPR036565">
    <property type="entry name" value="Mur-like_cat_sf"/>
</dbReference>
<feature type="domain" description="Mur ligase central" evidence="15">
    <location>
        <begin position="109"/>
        <end position="306"/>
    </location>
</feature>
<dbReference type="InterPro" id="IPR036615">
    <property type="entry name" value="Mur_ligase_C_dom_sf"/>
</dbReference>
<feature type="domain" description="Mur ligase C-terminal" evidence="14">
    <location>
        <begin position="329"/>
        <end position="457"/>
    </location>
</feature>
<dbReference type="KEGG" id="vil:CFK37_03485"/>
<keyword evidence="11 12" id="KW-0961">Cell wall biogenesis/degradation</keyword>
<evidence type="ECO:0000313" key="17">
    <source>
        <dbReference type="Proteomes" id="UP000198312"/>
    </source>
</evidence>
<dbReference type="InterPro" id="IPR004101">
    <property type="entry name" value="Mur_ligase_C"/>
</dbReference>
<feature type="domain" description="Mur ligase N-terminal catalytic" evidence="13">
    <location>
        <begin position="31"/>
        <end position="97"/>
    </location>
</feature>
<dbReference type="OrthoDB" id="9800958at2"/>
<dbReference type="PROSITE" id="PS01011">
    <property type="entry name" value="FOLYLPOLYGLU_SYNT_1"/>
    <property type="match status" value="1"/>
</dbReference>
<dbReference type="AlphaFoldDB" id="A0A220TZX3"/>
<dbReference type="SUPFAM" id="SSF63418">
    <property type="entry name" value="MurE/MurF N-terminal domain"/>
    <property type="match status" value="1"/>
</dbReference>
<evidence type="ECO:0000256" key="4">
    <source>
        <dbReference type="ARBA" id="ARBA00022598"/>
    </source>
</evidence>
<dbReference type="Pfam" id="PF02875">
    <property type="entry name" value="Mur_ligase_C"/>
    <property type="match status" value="1"/>
</dbReference>
<evidence type="ECO:0000256" key="3">
    <source>
        <dbReference type="ARBA" id="ARBA00022490"/>
    </source>
</evidence>
<evidence type="ECO:0000256" key="10">
    <source>
        <dbReference type="ARBA" id="ARBA00023306"/>
    </source>
</evidence>
<dbReference type="SUPFAM" id="SSF53244">
    <property type="entry name" value="MurD-like peptide ligases, peptide-binding domain"/>
    <property type="match status" value="1"/>
</dbReference>
<reference evidence="16 17" key="1">
    <citation type="submission" date="2017-07" db="EMBL/GenBank/DDBJ databases">
        <title>Virgibacillus sp. LM2416.</title>
        <authorList>
            <person name="Tak E.J."/>
            <person name="Bae J.-W."/>
        </authorList>
    </citation>
    <scope>NUCLEOTIDE SEQUENCE [LARGE SCALE GENOMIC DNA]</scope>
    <source>
        <strain evidence="16 17">LM2416</strain>
    </source>
</reference>
<dbReference type="InterPro" id="IPR000713">
    <property type="entry name" value="Mur_ligase_N"/>
</dbReference>
<evidence type="ECO:0000256" key="9">
    <source>
        <dbReference type="ARBA" id="ARBA00022984"/>
    </source>
</evidence>
<evidence type="ECO:0000256" key="6">
    <source>
        <dbReference type="ARBA" id="ARBA00022741"/>
    </source>
</evidence>
<evidence type="ECO:0000256" key="12">
    <source>
        <dbReference type="RuleBase" id="RU004135"/>
    </source>
</evidence>
<dbReference type="PANTHER" id="PTHR23135">
    <property type="entry name" value="MUR LIGASE FAMILY MEMBER"/>
    <property type="match status" value="1"/>
</dbReference>
<dbReference type="RefSeq" id="WP_089060583.1">
    <property type="nucleotide sequence ID" value="NZ_CP022315.1"/>
</dbReference>
<keyword evidence="9 12" id="KW-0573">Peptidoglycan synthesis</keyword>
<evidence type="ECO:0000256" key="7">
    <source>
        <dbReference type="ARBA" id="ARBA00022840"/>
    </source>
</evidence>
<evidence type="ECO:0000259" key="14">
    <source>
        <dbReference type="Pfam" id="PF02875"/>
    </source>
</evidence>
<keyword evidence="7" id="KW-0067">ATP-binding</keyword>
<dbReference type="EMBL" id="CP022315">
    <property type="protein sequence ID" value="ASK61305.1"/>
    <property type="molecule type" value="Genomic_DNA"/>
</dbReference>